<gene>
    <name evidence="1" type="ORF">GXM_08557</name>
</gene>
<proteinExistence type="predicted"/>
<reference evidence="1 2" key="1">
    <citation type="submission" date="2019-10" db="EMBL/GenBank/DDBJ databases">
        <title>Genomic and transcriptomic insights into the perfect genentic adaptation of a filamentous nitrogen-fixing cyanobacterium to rice fields.</title>
        <authorList>
            <person name="Chen Z."/>
        </authorList>
    </citation>
    <scope>NUCLEOTIDE SEQUENCE [LARGE SCALE GENOMIC DNA]</scope>
    <source>
        <strain evidence="1">CCNUC1</strain>
    </source>
</reference>
<sequence>MKKLVVCQPKNALVRTGERERDLNPFPLPPYPLPRQVTKANY</sequence>
<dbReference type="EMBL" id="CP045227">
    <property type="protein sequence ID" value="QFS51063.1"/>
    <property type="molecule type" value="Genomic_DNA"/>
</dbReference>
<dbReference type="KEGG" id="nsh:GXM_08557"/>
<evidence type="ECO:0000313" key="2">
    <source>
        <dbReference type="Proteomes" id="UP000326678"/>
    </source>
</evidence>
<dbReference type="Proteomes" id="UP000326678">
    <property type="component" value="Chromosome Gxm2"/>
</dbReference>
<dbReference type="AlphaFoldDB" id="A0A5P8WE20"/>
<accession>A0A5P8WE20</accession>
<organism evidence="1 2">
    <name type="scientific">Nostoc sphaeroides CCNUC1</name>
    <dbReference type="NCBI Taxonomy" id="2653204"/>
    <lineage>
        <taxon>Bacteria</taxon>
        <taxon>Bacillati</taxon>
        <taxon>Cyanobacteriota</taxon>
        <taxon>Cyanophyceae</taxon>
        <taxon>Nostocales</taxon>
        <taxon>Nostocaceae</taxon>
        <taxon>Nostoc</taxon>
    </lineage>
</organism>
<keyword evidence="2" id="KW-1185">Reference proteome</keyword>
<name>A0A5P8WE20_9NOSO</name>
<protein>
    <submittedName>
        <fullName evidence="1">Uncharacterized protein</fullName>
    </submittedName>
</protein>
<evidence type="ECO:0000313" key="1">
    <source>
        <dbReference type="EMBL" id="QFS51063.1"/>
    </source>
</evidence>